<feature type="transmembrane region" description="Helical" evidence="1">
    <location>
        <begin position="63"/>
        <end position="84"/>
    </location>
</feature>
<keyword evidence="1" id="KW-0472">Membrane</keyword>
<dbReference type="Proteomes" id="UP000586918">
    <property type="component" value="Unassembled WGS sequence"/>
</dbReference>
<protein>
    <submittedName>
        <fullName evidence="2">Uncharacterized protein</fullName>
    </submittedName>
</protein>
<proteinExistence type="predicted"/>
<evidence type="ECO:0000313" key="3">
    <source>
        <dbReference type="Proteomes" id="UP000586918"/>
    </source>
</evidence>
<sequence>MAPRGSAGAPSRPVGAGPGDPPVPVVLGCVIVAAGLMGVLHAAGSTAVDPLSRTISGDVGVPGGYALLGISAVALAVAGCVPAVGPFRAALPRPVLPAVLPAVLLVSCSAALLLVAVLPTNAPGAAVDA</sequence>
<evidence type="ECO:0000313" key="2">
    <source>
        <dbReference type="EMBL" id="NMH93359.1"/>
    </source>
</evidence>
<reference evidence="2 3" key="1">
    <citation type="submission" date="2020-04" db="EMBL/GenBank/DDBJ databases">
        <authorList>
            <person name="Klaysubun C."/>
            <person name="Duangmal K."/>
            <person name="Lipun K."/>
        </authorList>
    </citation>
    <scope>NUCLEOTIDE SEQUENCE [LARGE SCALE GENOMIC DNA]</scope>
    <source>
        <strain evidence="2 3">DSM 45300</strain>
    </source>
</reference>
<feature type="transmembrane region" description="Helical" evidence="1">
    <location>
        <begin position="21"/>
        <end position="43"/>
    </location>
</feature>
<dbReference type="EMBL" id="JAAXKZ010000066">
    <property type="protein sequence ID" value="NMH93359.1"/>
    <property type="molecule type" value="Genomic_DNA"/>
</dbReference>
<name>A0A848DLE5_9PSEU</name>
<accession>A0A848DLE5</accession>
<keyword evidence="1" id="KW-1133">Transmembrane helix</keyword>
<comment type="caution">
    <text evidence="2">The sequence shown here is derived from an EMBL/GenBank/DDBJ whole genome shotgun (WGS) entry which is preliminary data.</text>
</comment>
<feature type="transmembrane region" description="Helical" evidence="1">
    <location>
        <begin position="96"/>
        <end position="118"/>
    </location>
</feature>
<keyword evidence="3" id="KW-1185">Reference proteome</keyword>
<organism evidence="2 3">
    <name type="scientific">Pseudonocardia bannensis</name>
    <dbReference type="NCBI Taxonomy" id="630973"/>
    <lineage>
        <taxon>Bacteria</taxon>
        <taxon>Bacillati</taxon>
        <taxon>Actinomycetota</taxon>
        <taxon>Actinomycetes</taxon>
        <taxon>Pseudonocardiales</taxon>
        <taxon>Pseudonocardiaceae</taxon>
        <taxon>Pseudonocardia</taxon>
    </lineage>
</organism>
<dbReference type="RefSeq" id="WP_169414061.1">
    <property type="nucleotide sequence ID" value="NZ_JAAXKZ010000066.1"/>
</dbReference>
<evidence type="ECO:0000256" key="1">
    <source>
        <dbReference type="SAM" id="Phobius"/>
    </source>
</evidence>
<keyword evidence="1" id="KW-0812">Transmembrane</keyword>
<gene>
    <name evidence="2" type="ORF">HF519_17620</name>
</gene>
<dbReference type="AlphaFoldDB" id="A0A848DLE5"/>